<dbReference type="PROSITE" id="PS50975">
    <property type="entry name" value="ATP_GRASP"/>
    <property type="match status" value="1"/>
</dbReference>
<evidence type="ECO:0000256" key="4">
    <source>
        <dbReference type="ARBA" id="ARBA00022840"/>
    </source>
</evidence>
<comment type="subunit">
    <text evidence="5 6">Homodimer.</text>
</comment>
<dbReference type="SUPFAM" id="SSF52440">
    <property type="entry name" value="PreATP-grasp domain"/>
    <property type="match status" value="1"/>
</dbReference>
<keyword evidence="3 5" id="KW-0658">Purine biosynthesis</keyword>
<dbReference type="InterPro" id="IPR016185">
    <property type="entry name" value="PreATP-grasp_dom_sf"/>
</dbReference>
<evidence type="ECO:0000256" key="1">
    <source>
        <dbReference type="ARBA" id="ARBA00022598"/>
    </source>
</evidence>
<feature type="binding site" evidence="5">
    <location>
        <position position="196"/>
    </location>
    <ligand>
        <name>ATP</name>
        <dbReference type="ChEBI" id="CHEBI:30616"/>
    </ligand>
</feature>
<evidence type="ECO:0000313" key="8">
    <source>
        <dbReference type="EMBL" id="QPC42160.1"/>
    </source>
</evidence>
<dbReference type="SUPFAM" id="SSF56059">
    <property type="entry name" value="Glutathione synthetase ATP-binding domain-like"/>
    <property type="match status" value="1"/>
</dbReference>
<comment type="function">
    <text evidence="5">Catalyzes the ATP-dependent conversion of 5-aminoimidazole ribonucleotide (AIR) and HCO(3)(-) to N5-carboxyaminoimidazole ribonucleotide (N5-CAIR).</text>
</comment>
<gene>
    <name evidence="5 6" type="primary">purK</name>
    <name evidence="8" type="ORF">HW532_05255</name>
</gene>
<dbReference type="InterPro" id="IPR011054">
    <property type="entry name" value="Rudment_hybrid_motif"/>
</dbReference>
<dbReference type="GO" id="GO:0004638">
    <property type="term" value="F:phosphoribosylaminoimidazole carboxylase activity"/>
    <property type="evidence" value="ECO:0007669"/>
    <property type="project" value="InterPro"/>
</dbReference>
<dbReference type="InterPro" id="IPR040686">
    <property type="entry name" value="PurK_C"/>
</dbReference>
<evidence type="ECO:0000256" key="2">
    <source>
        <dbReference type="ARBA" id="ARBA00022741"/>
    </source>
</evidence>
<dbReference type="GO" id="GO:0034028">
    <property type="term" value="F:5-(carboxyamino)imidazole ribonucleotide synthase activity"/>
    <property type="evidence" value="ECO:0007669"/>
    <property type="project" value="UniProtKB-UniRule"/>
</dbReference>
<dbReference type="PANTHER" id="PTHR11609">
    <property type="entry name" value="PURINE BIOSYNTHESIS PROTEIN 6/7, PUR6/7"/>
    <property type="match status" value="1"/>
</dbReference>
<evidence type="ECO:0000256" key="3">
    <source>
        <dbReference type="ARBA" id="ARBA00022755"/>
    </source>
</evidence>
<comment type="similarity">
    <text evidence="5 6">Belongs to the PurK/PurT family.</text>
</comment>
<feature type="binding site" evidence="5">
    <location>
        <begin position="158"/>
        <end position="164"/>
    </location>
    <ligand>
        <name>ATP</name>
        <dbReference type="ChEBI" id="CHEBI:30616"/>
    </ligand>
</feature>
<dbReference type="FunFam" id="3.40.50.20:FF:000016">
    <property type="entry name" value="N5-carboxyaminoimidazole ribonucleotide synthase"/>
    <property type="match status" value="1"/>
</dbReference>
<dbReference type="Gene3D" id="3.40.50.20">
    <property type="match status" value="1"/>
</dbReference>
<evidence type="ECO:0000259" key="7">
    <source>
        <dbReference type="PROSITE" id="PS50975"/>
    </source>
</evidence>
<dbReference type="GO" id="GO:0005524">
    <property type="term" value="F:ATP binding"/>
    <property type="evidence" value="ECO:0007669"/>
    <property type="project" value="UniProtKB-UniRule"/>
</dbReference>
<dbReference type="GO" id="GO:0005829">
    <property type="term" value="C:cytosol"/>
    <property type="evidence" value="ECO:0007669"/>
    <property type="project" value="TreeGrafter"/>
</dbReference>
<dbReference type="EMBL" id="CP058214">
    <property type="protein sequence ID" value="QPC42160.1"/>
    <property type="molecule type" value="Genomic_DNA"/>
</dbReference>
<feature type="binding site" evidence="5">
    <location>
        <position position="219"/>
    </location>
    <ligand>
        <name>ATP</name>
        <dbReference type="ChEBI" id="CHEBI:30616"/>
    </ligand>
</feature>
<sequence>MADGASTSGPLAPCGTIGILGGGQLGRMLATAAAELGLNCHVYCPDPDSPAFDVVSRSTCAAYDDEAALAAFARNVDRVTFEFENVPHFTVDFLSSRVPVLPGAETLRITQDRLEEKRFVEGIGYGCAPYEPVDNLDDLRRAVDRLGRPCVLKTRRFGYDGKGQVTIREGDDLAEAWAAIGTAPAILEGFVPFLREVSVLAARSPDGTIACYDIAENRHENHILKISRVPAAIAPQAEKTALEIGRRAAEALNYVGVLAIELFVVERGGEEDLLVNELAPRVHNSGHWTQDGCLVSQFSQHMRAVAGWPLGSPQRLADVEMTNLLGHDVDDWARLARDPDTAVHIYAKTATRPGRKMGHANRLIRRRQG</sequence>
<dbReference type="HAMAP" id="MF_01928">
    <property type="entry name" value="PurK"/>
    <property type="match status" value="1"/>
</dbReference>
<dbReference type="KEGG" id="kmn:HW532_05255"/>
<dbReference type="UniPathway" id="UPA00074">
    <property type="reaction ID" value="UER00942"/>
</dbReference>
<dbReference type="Gene3D" id="3.30.470.20">
    <property type="entry name" value="ATP-grasp fold, B domain"/>
    <property type="match status" value="1"/>
</dbReference>
<dbReference type="Pfam" id="PF22660">
    <property type="entry name" value="RS_preATP-grasp-like"/>
    <property type="match status" value="1"/>
</dbReference>
<accession>A0A7S8C2F9</accession>
<dbReference type="NCBIfam" id="NF004676">
    <property type="entry name" value="PRK06019.1-2"/>
    <property type="match status" value="1"/>
</dbReference>
<comment type="catalytic activity">
    <reaction evidence="5 6">
        <text>5-amino-1-(5-phospho-beta-D-ribosyl)imidazole + hydrogencarbonate + ATP = 5-carboxyamino-1-(5-phospho-D-ribosyl)imidazole + ADP + phosphate + 2 H(+)</text>
        <dbReference type="Rhea" id="RHEA:19317"/>
        <dbReference type="ChEBI" id="CHEBI:15378"/>
        <dbReference type="ChEBI" id="CHEBI:17544"/>
        <dbReference type="ChEBI" id="CHEBI:30616"/>
        <dbReference type="ChEBI" id="CHEBI:43474"/>
        <dbReference type="ChEBI" id="CHEBI:58730"/>
        <dbReference type="ChEBI" id="CHEBI:137981"/>
        <dbReference type="ChEBI" id="CHEBI:456216"/>
        <dbReference type="EC" id="6.3.4.18"/>
    </reaction>
</comment>
<dbReference type="GO" id="GO:0006189">
    <property type="term" value="P:'de novo' IMP biosynthetic process"/>
    <property type="evidence" value="ECO:0007669"/>
    <property type="project" value="UniProtKB-UniRule"/>
</dbReference>
<feature type="binding site" evidence="5">
    <location>
        <position position="113"/>
    </location>
    <ligand>
        <name>ATP</name>
        <dbReference type="ChEBI" id="CHEBI:30616"/>
    </ligand>
</feature>
<keyword evidence="4 5" id="KW-0067">ATP-binding</keyword>
<dbReference type="AlphaFoldDB" id="A0A7S8C2F9"/>
<feature type="binding site" evidence="5">
    <location>
        <begin position="188"/>
        <end position="191"/>
    </location>
    <ligand>
        <name>ATP</name>
        <dbReference type="ChEBI" id="CHEBI:30616"/>
    </ligand>
</feature>
<keyword evidence="2 5" id="KW-0547">Nucleotide-binding</keyword>
<organism evidence="8 9">
    <name type="scientific">Kaustia mangrovi</name>
    <dbReference type="NCBI Taxonomy" id="2593653"/>
    <lineage>
        <taxon>Bacteria</taxon>
        <taxon>Pseudomonadati</taxon>
        <taxon>Pseudomonadota</taxon>
        <taxon>Alphaproteobacteria</taxon>
        <taxon>Hyphomicrobiales</taxon>
        <taxon>Parvibaculaceae</taxon>
        <taxon>Kaustia</taxon>
    </lineage>
</organism>
<name>A0A7S8C2F9_9HYPH</name>
<dbReference type="PANTHER" id="PTHR11609:SF5">
    <property type="entry name" value="PHOSPHORIBOSYLAMINOIMIDAZOLE CARBOXYLASE"/>
    <property type="match status" value="1"/>
</dbReference>
<feature type="binding site" evidence="5">
    <location>
        <position position="153"/>
    </location>
    <ligand>
        <name>ATP</name>
        <dbReference type="ChEBI" id="CHEBI:30616"/>
    </ligand>
</feature>
<dbReference type="Pfam" id="PF17769">
    <property type="entry name" value="PurK_C"/>
    <property type="match status" value="1"/>
</dbReference>
<dbReference type="EC" id="6.3.4.18" evidence="5 6"/>
<keyword evidence="9" id="KW-1185">Reference proteome</keyword>
<dbReference type="FunFam" id="3.30.1490.20:FF:000015">
    <property type="entry name" value="N5-carboxyaminoimidazole ribonucleotide synthase"/>
    <property type="match status" value="1"/>
</dbReference>
<reference evidence="8 9" key="1">
    <citation type="submission" date="2020-06" db="EMBL/GenBank/DDBJ databases">
        <title>Genome sequence of 2 isolates from Red Sea Mangroves.</title>
        <authorList>
            <person name="Sefrji F."/>
            <person name="Michoud G."/>
            <person name="Merlino G."/>
            <person name="Daffonchio D."/>
        </authorList>
    </citation>
    <scope>NUCLEOTIDE SEQUENCE [LARGE SCALE GENOMIC DNA]</scope>
    <source>
        <strain evidence="8 9">R1DC25</strain>
    </source>
</reference>
<dbReference type="InterPro" id="IPR054350">
    <property type="entry name" value="PurT/PurK_preATP-grasp"/>
</dbReference>
<dbReference type="InterPro" id="IPR003135">
    <property type="entry name" value="ATP-grasp_carboxylate-amine"/>
</dbReference>
<dbReference type="RefSeq" id="WP_213163392.1">
    <property type="nucleotide sequence ID" value="NZ_CP058214.1"/>
</dbReference>
<dbReference type="Proteomes" id="UP000593594">
    <property type="component" value="Chromosome"/>
</dbReference>
<dbReference type="InterPro" id="IPR013815">
    <property type="entry name" value="ATP_grasp_subdomain_1"/>
</dbReference>
<comment type="function">
    <text evidence="6">Catalyzes the ATP-dependent conversion of 5-aminoimidazole ribonucleotide (AIR) and HCO(3)- to N5-carboxyaminoimidazole ribonucleotide (N5-CAIR).</text>
</comment>
<dbReference type="Gene3D" id="3.30.1490.20">
    <property type="entry name" value="ATP-grasp fold, A domain"/>
    <property type="match status" value="1"/>
</dbReference>
<protein>
    <recommendedName>
        <fullName evidence="5 6">N5-carboxyaminoimidazole ribonucleotide synthase</fullName>
        <shortName evidence="5 6">N5-CAIR synthase</shortName>
        <ecNumber evidence="5 6">6.3.4.18</ecNumber>
    </recommendedName>
    <alternativeName>
        <fullName evidence="5 6">5-(carboxyamino)imidazole ribonucleotide synthetase</fullName>
    </alternativeName>
</protein>
<feature type="domain" description="ATP-grasp" evidence="7">
    <location>
        <begin position="117"/>
        <end position="306"/>
    </location>
</feature>
<proteinExistence type="inferred from homology"/>
<evidence type="ECO:0000256" key="6">
    <source>
        <dbReference type="RuleBase" id="RU361200"/>
    </source>
</evidence>
<evidence type="ECO:0000256" key="5">
    <source>
        <dbReference type="HAMAP-Rule" id="MF_01928"/>
    </source>
</evidence>
<dbReference type="InterPro" id="IPR005875">
    <property type="entry name" value="PurK"/>
</dbReference>
<dbReference type="SUPFAM" id="SSF51246">
    <property type="entry name" value="Rudiment single hybrid motif"/>
    <property type="match status" value="1"/>
</dbReference>
<feature type="binding site" evidence="5">
    <location>
        <begin position="276"/>
        <end position="277"/>
    </location>
    <ligand>
        <name>ATP</name>
        <dbReference type="ChEBI" id="CHEBI:30616"/>
    </ligand>
</feature>
<dbReference type="GO" id="GO:0046872">
    <property type="term" value="F:metal ion binding"/>
    <property type="evidence" value="ECO:0007669"/>
    <property type="project" value="InterPro"/>
</dbReference>
<dbReference type="Pfam" id="PF02222">
    <property type="entry name" value="ATP-grasp"/>
    <property type="match status" value="1"/>
</dbReference>
<comment type="pathway">
    <text evidence="5 6">Purine metabolism; IMP biosynthesis via de novo pathway; 5-amino-1-(5-phospho-D-ribosyl)imidazole-4-carboxylate from 5-amino-1-(5-phospho-D-ribosyl)imidazole (N5-CAIR route): step 1/2.</text>
</comment>
<keyword evidence="1 5" id="KW-0436">Ligase</keyword>
<dbReference type="NCBIfam" id="NF004679">
    <property type="entry name" value="PRK06019.1-5"/>
    <property type="match status" value="1"/>
</dbReference>
<evidence type="ECO:0000313" key="9">
    <source>
        <dbReference type="Proteomes" id="UP000593594"/>
    </source>
</evidence>
<dbReference type="NCBIfam" id="TIGR01161">
    <property type="entry name" value="purK"/>
    <property type="match status" value="1"/>
</dbReference>
<dbReference type="InterPro" id="IPR011761">
    <property type="entry name" value="ATP-grasp"/>
</dbReference>